<dbReference type="PANTHER" id="PTHR31956">
    <property type="entry name" value="NON-SPECIFIC PHOSPHOLIPASE C4-RELATED"/>
    <property type="match status" value="1"/>
</dbReference>
<dbReference type="CDD" id="cd16014">
    <property type="entry name" value="PLC"/>
    <property type="match status" value="1"/>
</dbReference>
<dbReference type="RefSeq" id="XP_017990528.1">
    <property type="nucleotide sequence ID" value="XM_018135031.1"/>
</dbReference>
<name>A0A0M8MI25_9BASI</name>
<accession>A0A0M8MI25</accession>
<evidence type="ECO:0000313" key="3">
    <source>
        <dbReference type="EMBL" id="KOS12896.1"/>
    </source>
</evidence>
<reference evidence="3 4" key="1">
    <citation type="submission" date="2015-07" db="EMBL/GenBank/DDBJ databases">
        <title>Draft Genome Sequence of Malassezia furfur CBS1878 and Malassezia pachydermatis CBS1879.</title>
        <authorList>
            <person name="Triana S."/>
            <person name="Ohm R."/>
            <person name="Gonzalez A."/>
            <person name="DeCock H."/>
            <person name="Restrepo S."/>
            <person name="Celis A."/>
        </authorList>
    </citation>
    <scope>NUCLEOTIDE SEQUENCE [LARGE SCALE GENOMIC DNA]</scope>
    <source>
        <strain evidence="3 4">CBS 1879</strain>
    </source>
</reference>
<comment type="caution">
    <text evidence="3">The sequence shown here is derived from an EMBL/GenBank/DDBJ whole genome shotgun (WGS) entry which is preliminary data.</text>
</comment>
<organism evidence="3 4">
    <name type="scientific">Malassezia pachydermatis</name>
    <dbReference type="NCBI Taxonomy" id="77020"/>
    <lineage>
        <taxon>Eukaryota</taxon>
        <taxon>Fungi</taxon>
        <taxon>Dikarya</taxon>
        <taxon>Basidiomycota</taxon>
        <taxon>Ustilaginomycotina</taxon>
        <taxon>Malasseziomycetes</taxon>
        <taxon>Malasseziales</taxon>
        <taxon>Malasseziaceae</taxon>
        <taxon>Malassezia</taxon>
    </lineage>
</organism>
<dbReference type="PANTHER" id="PTHR31956:SF1">
    <property type="entry name" value="NON-SPECIFIC PHOSPHOLIPASE C1"/>
    <property type="match status" value="1"/>
</dbReference>
<feature type="chain" id="PRO_5005818400" evidence="2">
    <location>
        <begin position="23"/>
        <end position="653"/>
    </location>
</feature>
<protein>
    <submittedName>
        <fullName evidence="3">Putative phospholipase c</fullName>
    </submittedName>
</protein>
<keyword evidence="4" id="KW-1185">Reference proteome</keyword>
<sequence>MRVASSALALVAAAAAISPALAVHEELKNIKHIVLFMQENRAFDHYFGTMAGVRGFQDPNVHVSKNTGKDVFHQPVNKDGMWDGDADPVAEGYYPPDNVKELTPWHLPWQGGDYHERVQCMVAGTNDWRQNHQAWNNGSLDHWALNNTPYSLGYFRREDIPTQYAIAGNFTVADSYYESIISSTDPNRVSFFSGSINVNNSVIGGGGLNMGGPVIDNNVNPWCLIADNGDFFSCRPLRWKTVPEYLQDANITFQFYQDFDNFGDDTLVEWEQYQKAAKNKDELAKHSVSYPGIAKFVKDAMDGNLPEVSYIVAPMQLSEHPPYTPKDGAWIQAKVADAVMKGKNWASTALFFSYDETGGWADHVMSPHPPKDSPGEWMVDPYDKSLGEVPTGPGFRLPFYAVSPWTRNGGVFTEHASHESQIMFLEEWSKAVGKPFESKEINPWRRAQMSNLVNMFDFSNHDDSILELANVTMASQDPITRQFNGADVCQRKFWGNVQPAVPYGKFSDEDSLRVEKGYKPVRGDLTVGRYLTFEANGKALKHSDSKVGSTEPQKFHDAEEQRFILHWDGSDPKDNRFKISTPASAGKKYVTESLSLSSKKQDGAEFAIADLGNGKGHSITNVKTHKQLSLEKDGSVSMKDQASEGFKVFSVTF</sequence>
<dbReference type="InterPro" id="IPR017850">
    <property type="entry name" value="Alkaline_phosphatase_core_sf"/>
</dbReference>
<dbReference type="Gene3D" id="3.40.720.10">
    <property type="entry name" value="Alkaline Phosphatase, subunit A"/>
    <property type="match status" value="2"/>
</dbReference>
<keyword evidence="2" id="KW-0732">Signal</keyword>
<dbReference type="InterPro" id="IPR007312">
    <property type="entry name" value="Phosphoesterase"/>
</dbReference>
<evidence type="ECO:0000256" key="2">
    <source>
        <dbReference type="SAM" id="SignalP"/>
    </source>
</evidence>
<dbReference type="EMBL" id="LGAV01000008">
    <property type="protein sequence ID" value="KOS12896.1"/>
    <property type="molecule type" value="Genomic_DNA"/>
</dbReference>
<dbReference type="GeneID" id="28726906"/>
<proteinExistence type="predicted"/>
<keyword evidence="1" id="KW-0378">Hydrolase</keyword>
<evidence type="ECO:0000256" key="1">
    <source>
        <dbReference type="ARBA" id="ARBA00022801"/>
    </source>
</evidence>
<dbReference type="Pfam" id="PF04185">
    <property type="entry name" value="Phosphoesterase"/>
    <property type="match status" value="1"/>
</dbReference>
<dbReference type="Proteomes" id="UP000037751">
    <property type="component" value="Unassembled WGS sequence"/>
</dbReference>
<feature type="signal peptide" evidence="2">
    <location>
        <begin position="1"/>
        <end position="22"/>
    </location>
</feature>
<dbReference type="STRING" id="77020.A0A0M8MI25"/>
<dbReference type="OrthoDB" id="5135119at2759"/>
<dbReference type="VEuPathDB" id="FungiDB:Malapachy_0514"/>
<dbReference type="GO" id="GO:0042578">
    <property type="term" value="F:phosphoric ester hydrolase activity"/>
    <property type="evidence" value="ECO:0007669"/>
    <property type="project" value="UniProtKB-ARBA"/>
</dbReference>
<evidence type="ECO:0000313" key="4">
    <source>
        <dbReference type="Proteomes" id="UP000037751"/>
    </source>
</evidence>
<gene>
    <name evidence="3" type="ORF">Malapachy_0514</name>
</gene>
<dbReference type="AlphaFoldDB" id="A0A0M8MI25"/>